<dbReference type="InterPro" id="IPR000182">
    <property type="entry name" value="GNAT_dom"/>
</dbReference>
<dbReference type="PANTHER" id="PTHR43877">
    <property type="entry name" value="AMINOALKYLPHOSPHONATE N-ACETYLTRANSFERASE-RELATED-RELATED"/>
    <property type="match status" value="1"/>
</dbReference>
<feature type="domain" description="N-acetyltransferase" evidence="3">
    <location>
        <begin position="185"/>
        <end position="320"/>
    </location>
</feature>
<dbReference type="CDD" id="cd04301">
    <property type="entry name" value="NAT_SF"/>
    <property type="match status" value="2"/>
</dbReference>
<comment type="caution">
    <text evidence="4">The sequence shown here is derived from an EMBL/GenBank/DDBJ whole genome shotgun (WGS) entry which is preliminary data.</text>
</comment>
<keyword evidence="1" id="KW-0808">Transferase</keyword>
<dbReference type="InterPro" id="IPR050832">
    <property type="entry name" value="Bact_Acetyltransf"/>
</dbReference>
<proteinExistence type="predicted"/>
<sequence>MMIHSLALPPSDAEVDAWLAVLTAAAAADLPQLPPPARVEVAGRLCVTPARGRPVLWAAGGGAGVAALLLFTEEGNTHTAFLDVLTVRPEERRRGVGTALWERVREELLAQGRTSVAAMVDLGGPGQAFAEAMGFENVLPMAWYAQEVPAAGPSAAEPETPGYELLTWHGLVPDAWAPAAAAAHAAMEDAPTGDMDERIQTWTAQRLHTLQQLILDRGGDLSTVAAVTPDGEVAAYTEIVLPDPAGTSAIQYDTVVVPGHRGHGLGRAVKRHMARQAAARHPRLRRIATTVADENGPMRAVNEALGYRRERGLGIFQIKL</sequence>
<keyword evidence="2" id="KW-0012">Acyltransferase</keyword>
<evidence type="ECO:0000259" key="3">
    <source>
        <dbReference type="PROSITE" id="PS51186"/>
    </source>
</evidence>
<dbReference type="InterPro" id="IPR016181">
    <property type="entry name" value="Acyl_CoA_acyltransferase"/>
</dbReference>
<protein>
    <submittedName>
        <fullName evidence="4">N-acetyltransferase</fullName>
    </submittedName>
</protein>
<dbReference type="Pfam" id="PF00583">
    <property type="entry name" value="Acetyltransf_1"/>
    <property type="match status" value="2"/>
</dbReference>
<evidence type="ECO:0000313" key="5">
    <source>
        <dbReference type="Proteomes" id="UP000660554"/>
    </source>
</evidence>
<dbReference type="Proteomes" id="UP000660554">
    <property type="component" value="Unassembled WGS sequence"/>
</dbReference>
<evidence type="ECO:0000256" key="2">
    <source>
        <dbReference type="ARBA" id="ARBA00023315"/>
    </source>
</evidence>
<dbReference type="SUPFAM" id="SSF55729">
    <property type="entry name" value="Acyl-CoA N-acyltransferases (Nat)"/>
    <property type="match status" value="2"/>
</dbReference>
<dbReference type="RefSeq" id="WP_030661685.1">
    <property type="nucleotide sequence ID" value="NZ_BMRU01000033.1"/>
</dbReference>
<feature type="domain" description="N-acetyltransferase" evidence="3">
    <location>
        <begin position="1"/>
        <end position="149"/>
    </location>
</feature>
<name>A0ABQ3NDG0_STRVG</name>
<keyword evidence="5" id="KW-1185">Reference proteome</keyword>
<evidence type="ECO:0000313" key="4">
    <source>
        <dbReference type="EMBL" id="GHI10811.1"/>
    </source>
</evidence>
<accession>A0ABQ3NDG0</accession>
<organism evidence="4 5">
    <name type="scientific">Streptomyces virginiae</name>
    <name type="common">Streptomyces cinnamonensis</name>
    <dbReference type="NCBI Taxonomy" id="1961"/>
    <lineage>
        <taxon>Bacteria</taxon>
        <taxon>Bacillati</taxon>
        <taxon>Actinomycetota</taxon>
        <taxon>Actinomycetes</taxon>
        <taxon>Kitasatosporales</taxon>
        <taxon>Streptomycetaceae</taxon>
        <taxon>Streptomyces</taxon>
    </lineage>
</organism>
<dbReference type="GeneID" id="86956538"/>
<gene>
    <name evidence="4" type="ORF">Scinn_02740</name>
</gene>
<dbReference type="Gene3D" id="3.40.630.30">
    <property type="match status" value="1"/>
</dbReference>
<dbReference type="PANTHER" id="PTHR43877:SF1">
    <property type="entry name" value="ACETYLTRANSFERASE"/>
    <property type="match status" value="1"/>
</dbReference>
<reference evidence="5" key="1">
    <citation type="submission" date="2020-09" db="EMBL/GenBank/DDBJ databases">
        <title>Whole genome shotgun sequence of Streptomyces cinnamonensis NBRC 15873.</title>
        <authorList>
            <person name="Komaki H."/>
            <person name="Tamura T."/>
        </authorList>
    </citation>
    <scope>NUCLEOTIDE SEQUENCE [LARGE SCALE GENOMIC DNA]</scope>
    <source>
        <strain evidence="5">NBRC 15873</strain>
    </source>
</reference>
<dbReference type="EMBL" id="BNDV01000002">
    <property type="protein sequence ID" value="GHI10811.1"/>
    <property type="molecule type" value="Genomic_DNA"/>
</dbReference>
<dbReference type="PROSITE" id="PS51186">
    <property type="entry name" value="GNAT"/>
    <property type="match status" value="2"/>
</dbReference>
<evidence type="ECO:0000256" key="1">
    <source>
        <dbReference type="ARBA" id="ARBA00022679"/>
    </source>
</evidence>